<protein>
    <recommendedName>
        <fullName evidence="4">DUF1648 domain-containing protein</fullName>
    </recommendedName>
</protein>
<feature type="transmembrane region" description="Helical" evidence="1">
    <location>
        <begin position="12"/>
        <end position="33"/>
    </location>
</feature>
<feature type="transmembrane region" description="Helical" evidence="1">
    <location>
        <begin position="62"/>
        <end position="83"/>
    </location>
</feature>
<accession>A0A2H0N545</accession>
<comment type="caution">
    <text evidence="2">The sequence shown here is derived from an EMBL/GenBank/DDBJ whole genome shotgun (WGS) entry which is preliminary data.</text>
</comment>
<feature type="transmembrane region" description="Helical" evidence="1">
    <location>
        <begin position="90"/>
        <end position="114"/>
    </location>
</feature>
<proteinExistence type="predicted"/>
<keyword evidence="1" id="KW-1133">Transmembrane helix</keyword>
<evidence type="ECO:0008006" key="4">
    <source>
        <dbReference type="Google" id="ProtNLM"/>
    </source>
</evidence>
<dbReference type="AlphaFoldDB" id="A0A2H0N545"/>
<dbReference type="EMBL" id="PCWN01000007">
    <property type="protein sequence ID" value="PIR04029.1"/>
    <property type="molecule type" value="Genomic_DNA"/>
</dbReference>
<gene>
    <name evidence="2" type="ORF">COV59_02485</name>
</gene>
<organism evidence="2 3">
    <name type="scientific">Candidatus Magasanikbacteria bacterium CG11_big_fil_rev_8_21_14_0_20_39_34</name>
    <dbReference type="NCBI Taxonomy" id="1974653"/>
    <lineage>
        <taxon>Bacteria</taxon>
        <taxon>Candidatus Magasanikiibacteriota</taxon>
    </lineage>
</organism>
<keyword evidence="1" id="KW-0812">Transmembrane</keyword>
<sequence>MYPLKLYFKNSLNIVFLSLALLMNISLWVWLFLDIGPREEQIFLHYNILYGVDLIGTWGKVLYLPIIGLCILIINAFLGWLLFERSKVPAYLLSLSSVVCHIFLLLAAYLLVFLNV</sequence>
<keyword evidence="1" id="KW-0472">Membrane</keyword>
<reference evidence="2 3" key="1">
    <citation type="submission" date="2017-09" db="EMBL/GenBank/DDBJ databases">
        <title>Depth-based differentiation of microbial function through sediment-hosted aquifers and enrichment of novel symbionts in the deep terrestrial subsurface.</title>
        <authorList>
            <person name="Probst A.J."/>
            <person name="Ladd B."/>
            <person name="Jarett J.K."/>
            <person name="Geller-Mcgrath D.E."/>
            <person name="Sieber C.M."/>
            <person name="Emerson J.B."/>
            <person name="Anantharaman K."/>
            <person name="Thomas B.C."/>
            <person name="Malmstrom R."/>
            <person name="Stieglmeier M."/>
            <person name="Klingl A."/>
            <person name="Woyke T."/>
            <person name="Ryan C.M."/>
            <person name="Banfield J.F."/>
        </authorList>
    </citation>
    <scope>NUCLEOTIDE SEQUENCE [LARGE SCALE GENOMIC DNA]</scope>
    <source>
        <strain evidence="2">CG11_big_fil_rev_8_21_14_0_20_39_34</strain>
    </source>
</reference>
<evidence type="ECO:0000313" key="3">
    <source>
        <dbReference type="Proteomes" id="UP000229600"/>
    </source>
</evidence>
<evidence type="ECO:0000256" key="1">
    <source>
        <dbReference type="SAM" id="Phobius"/>
    </source>
</evidence>
<evidence type="ECO:0000313" key="2">
    <source>
        <dbReference type="EMBL" id="PIR04029.1"/>
    </source>
</evidence>
<name>A0A2H0N545_9BACT</name>
<dbReference type="Proteomes" id="UP000229600">
    <property type="component" value="Unassembled WGS sequence"/>
</dbReference>